<feature type="transmembrane region" description="Helical" evidence="5">
    <location>
        <begin position="20"/>
        <end position="39"/>
    </location>
</feature>
<sequence length="308" mass="35469">MLWSGWENDVFGSFLGGGGGFPYVYAVLMFAWYQVLQSYSHPFFMYLERNFGPVASGPVLAWLTHMVFYHLHSGIYAILDNYDGPWTKKKVSRFDKMTYSQMLPNVVKNQTIFLVSGVASAFATDFRGWKRGSIPFSEITWSEMAYEAITMYLMYEFIFYWNHRILHITDLRLFGRKYNLYAMFHKEHHSTYASVGVSGLYMGSIDCVLTQTLPQVIAPALFNYHPMTLWLFSLVGSMNAVHTHSGFDFPGMSPPHGHELHHSRYKVNYGTGLFDRLCGTKLDEEEVVRENFGLGGRLRKDLEAKKTK</sequence>
<evidence type="ECO:0000256" key="1">
    <source>
        <dbReference type="ARBA" id="ARBA00004370"/>
    </source>
</evidence>
<evidence type="ECO:0000256" key="2">
    <source>
        <dbReference type="ARBA" id="ARBA00022692"/>
    </source>
</evidence>
<dbReference type="PANTHER" id="PTHR11863">
    <property type="entry name" value="STEROL DESATURASE"/>
    <property type="match status" value="1"/>
</dbReference>
<keyword evidence="2 5" id="KW-0812">Transmembrane</keyword>
<keyword evidence="4 5" id="KW-0472">Membrane</keyword>
<dbReference type="Proteomes" id="UP001165082">
    <property type="component" value="Unassembled WGS sequence"/>
</dbReference>
<proteinExistence type="predicted"/>
<comment type="caution">
    <text evidence="7">The sequence shown here is derived from an EMBL/GenBank/DDBJ whole genome shotgun (WGS) entry which is preliminary data.</text>
</comment>
<evidence type="ECO:0000259" key="6">
    <source>
        <dbReference type="Pfam" id="PF04116"/>
    </source>
</evidence>
<dbReference type="InterPro" id="IPR050307">
    <property type="entry name" value="Sterol_Desaturase_Related"/>
</dbReference>
<evidence type="ECO:0000256" key="3">
    <source>
        <dbReference type="ARBA" id="ARBA00022989"/>
    </source>
</evidence>
<dbReference type="GO" id="GO:0016491">
    <property type="term" value="F:oxidoreductase activity"/>
    <property type="evidence" value="ECO:0007669"/>
    <property type="project" value="InterPro"/>
</dbReference>
<accession>A0A9W7G133</accession>
<comment type="subcellular location">
    <subcellularLocation>
        <location evidence="1">Membrane</location>
    </subcellularLocation>
</comment>
<dbReference type="Pfam" id="PF04116">
    <property type="entry name" value="FA_hydroxylase"/>
    <property type="match status" value="1"/>
</dbReference>
<protein>
    <recommendedName>
        <fullName evidence="6">Fatty acid hydroxylase domain-containing protein</fullName>
    </recommendedName>
</protein>
<dbReference type="OrthoDB" id="408954at2759"/>
<keyword evidence="3 5" id="KW-1133">Transmembrane helix</keyword>
<evidence type="ECO:0000313" key="8">
    <source>
        <dbReference type="Proteomes" id="UP001165082"/>
    </source>
</evidence>
<name>A0A9W7G133_9STRA</name>
<dbReference type="GO" id="GO:0008610">
    <property type="term" value="P:lipid biosynthetic process"/>
    <property type="evidence" value="ECO:0007669"/>
    <property type="project" value="InterPro"/>
</dbReference>
<evidence type="ECO:0000256" key="4">
    <source>
        <dbReference type="ARBA" id="ARBA00023136"/>
    </source>
</evidence>
<evidence type="ECO:0000313" key="7">
    <source>
        <dbReference type="EMBL" id="GMI31563.1"/>
    </source>
</evidence>
<feature type="domain" description="Fatty acid hydroxylase" evidence="6">
    <location>
        <begin position="150"/>
        <end position="280"/>
    </location>
</feature>
<reference evidence="7" key="1">
    <citation type="submission" date="2022-07" db="EMBL/GenBank/DDBJ databases">
        <title>Genome analysis of Parmales, a sister group of diatoms, reveals the evolutionary specialization of diatoms from phago-mixotrophs to photoautotrophs.</title>
        <authorList>
            <person name="Ban H."/>
            <person name="Sato S."/>
            <person name="Yoshikawa S."/>
            <person name="Kazumasa Y."/>
            <person name="Nakamura Y."/>
            <person name="Ichinomiya M."/>
            <person name="Saitoh K."/>
            <person name="Sato N."/>
            <person name="Blanc-Mathieu R."/>
            <person name="Endo H."/>
            <person name="Kuwata A."/>
            <person name="Ogata H."/>
        </authorList>
    </citation>
    <scope>NUCLEOTIDE SEQUENCE</scope>
</reference>
<organism evidence="7 8">
    <name type="scientific">Triparma retinervis</name>
    <dbReference type="NCBI Taxonomy" id="2557542"/>
    <lineage>
        <taxon>Eukaryota</taxon>
        <taxon>Sar</taxon>
        <taxon>Stramenopiles</taxon>
        <taxon>Ochrophyta</taxon>
        <taxon>Bolidophyceae</taxon>
        <taxon>Parmales</taxon>
        <taxon>Triparmaceae</taxon>
        <taxon>Triparma</taxon>
    </lineage>
</organism>
<dbReference type="AlphaFoldDB" id="A0A9W7G133"/>
<dbReference type="InterPro" id="IPR006694">
    <property type="entry name" value="Fatty_acid_hydroxylase"/>
</dbReference>
<gene>
    <name evidence="7" type="ORF">TrRE_jg10343</name>
</gene>
<dbReference type="EMBL" id="BRXZ01007674">
    <property type="protein sequence ID" value="GMI31563.1"/>
    <property type="molecule type" value="Genomic_DNA"/>
</dbReference>
<dbReference type="GO" id="GO:0016020">
    <property type="term" value="C:membrane"/>
    <property type="evidence" value="ECO:0007669"/>
    <property type="project" value="UniProtKB-SubCell"/>
</dbReference>
<evidence type="ECO:0000256" key="5">
    <source>
        <dbReference type="SAM" id="Phobius"/>
    </source>
</evidence>
<dbReference type="GO" id="GO:0005506">
    <property type="term" value="F:iron ion binding"/>
    <property type="evidence" value="ECO:0007669"/>
    <property type="project" value="InterPro"/>
</dbReference>
<keyword evidence="8" id="KW-1185">Reference proteome</keyword>